<dbReference type="OrthoDB" id="2738120at2759"/>
<accession>A0A0C9XSY7</accession>
<organism evidence="1 2">
    <name type="scientific">Laccaria amethystina LaAM-08-1</name>
    <dbReference type="NCBI Taxonomy" id="1095629"/>
    <lineage>
        <taxon>Eukaryota</taxon>
        <taxon>Fungi</taxon>
        <taxon>Dikarya</taxon>
        <taxon>Basidiomycota</taxon>
        <taxon>Agaricomycotina</taxon>
        <taxon>Agaricomycetes</taxon>
        <taxon>Agaricomycetidae</taxon>
        <taxon>Agaricales</taxon>
        <taxon>Agaricineae</taxon>
        <taxon>Hydnangiaceae</taxon>
        <taxon>Laccaria</taxon>
    </lineage>
</organism>
<dbReference type="HOGENOM" id="CLU_2518643_0_0_1"/>
<reference evidence="1 2" key="1">
    <citation type="submission" date="2014-04" db="EMBL/GenBank/DDBJ databases">
        <authorList>
            <consortium name="DOE Joint Genome Institute"/>
            <person name="Kuo A."/>
            <person name="Kohler A."/>
            <person name="Nagy L.G."/>
            <person name="Floudas D."/>
            <person name="Copeland A."/>
            <person name="Barry K.W."/>
            <person name="Cichocki N."/>
            <person name="Veneault-Fourrey C."/>
            <person name="LaButti K."/>
            <person name="Lindquist E.A."/>
            <person name="Lipzen A."/>
            <person name="Lundell T."/>
            <person name="Morin E."/>
            <person name="Murat C."/>
            <person name="Sun H."/>
            <person name="Tunlid A."/>
            <person name="Henrissat B."/>
            <person name="Grigoriev I.V."/>
            <person name="Hibbett D.S."/>
            <person name="Martin F."/>
            <person name="Nordberg H.P."/>
            <person name="Cantor M.N."/>
            <person name="Hua S.X."/>
        </authorList>
    </citation>
    <scope>NUCLEOTIDE SEQUENCE [LARGE SCALE GENOMIC DNA]</scope>
    <source>
        <strain evidence="1 2">LaAM-08-1</strain>
    </source>
</reference>
<protein>
    <submittedName>
        <fullName evidence="1">Unplaced genomic scaffold K443scaffold_31, whole genome shotgun sequence</fullName>
    </submittedName>
</protein>
<gene>
    <name evidence="1" type="ORF">K443DRAFT_56868</name>
</gene>
<proteinExistence type="predicted"/>
<evidence type="ECO:0000313" key="2">
    <source>
        <dbReference type="Proteomes" id="UP000054477"/>
    </source>
</evidence>
<evidence type="ECO:0000313" key="1">
    <source>
        <dbReference type="EMBL" id="KIK04849.1"/>
    </source>
</evidence>
<dbReference type="Proteomes" id="UP000054477">
    <property type="component" value="Unassembled WGS sequence"/>
</dbReference>
<sequence>AHTQNNDALYSYDFALLIALAQDQKFAGVQPEGGVCMSRMFYLSSCCQQMVFITARVPEETAMAFENGEAQVRNVEVSMFTTPLG</sequence>
<name>A0A0C9XSY7_9AGAR</name>
<feature type="non-terminal residue" evidence="1">
    <location>
        <position position="1"/>
    </location>
</feature>
<reference evidence="2" key="2">
    <citation type="submission" date="2015-01" db="EMBL/GenBank/DDBJ databases">
        <title>Evolutionary Origins and Diversification of the Mycorrhizal Mutualists.</title>
        <authorList>
            <consortium name="DOE Joint Genome Institute"/>
            <consortium name="Mycorrhizal Genomics Consortium"/>
            <person name="Kohler A."/>
            <person name="Kuo A."/>
            <person name="Nagy L.G."/>
            <person name="Floudas D."/>
            <person name="Copeland A."/>
            <person name="Barry K.W."/>
            <person name="Cichocki N."/>
            <person name="Veneault-Fourrey C."/>
            <person name="LaButti K."/>
            <person name="Lindquist E.A."/>
            <person name="Lipzen A."/>
            <person name="Lundell T."/>
            <person name="Morin E."/>
            <person name="Murat C."/>
            <person name="Riley R."/>
            <person name="Ohm R."/>
            <person name="Sun H."/>
            <person name="Tunlid A."/>
            <person name="Henrissat B."/>
            <person name="Grigoriev I.V."/>
            <person name="Hibbett D.S."/>
            <person name="Martin F."/>
        </authorList>
    </citation>
    <scope>NUCLEOTIDE SEQUENCE [LARGE SCALE GENOMIC DNA]</scope>
    <source>
        <strain evidence="2">LaAM-08-1</strain>
    </source>
</reference>
<keyword evidence="2" id="KW-1185">Reference proteome</keyword>
<dbReference type="EMBL" id="KN838566">
    <property type="protein sequence ID" value="KIK04849.1"/>
    <property type="molecule type" value="Genomic_DNA"/>
</dbReference>
<feature type="non-terminal residue" evidence="1">
    <location>
        <position position="85"/>
    </location>
</feature>
<dbReference type="AlphaFoldDB" id="A0A0C9XSY7"/>